<evidence type="ECO:0000259" key="3">
    <source>
        <dbReference type="Pfam" id="PF00294"/>
    </source>
</evidence>
<dbReference type="RefSeq" id="WP_129332673.1">
    <property type="nucleotide sequence ID" value="NZ_SDVB01000238.1"/>
</dbReference>
<dbReference type="EMBL" id="SDVB01000238">
    <property type="protein sequence ID" value="RYC12247.1"/>
    <property type="molecule type" value="Genomic_DNA"/>
</dbReference>
<feature type="domain" description="Carbohydrate kinase PfkB" evidence="3">
    <location>
        <begin position="6"/>
        <end position="292"/>
    </location>
</feature>
<reference evidence="4 5" key="1">
    <citation type="submission" date="2019-01" db="EMBL/GenBank/DDBJ databases">
        <authorList>
            <person name="Deng T."/>
        </authorList>
    </citation>
    <scope>NUCLEOTIDE SEQUENCE [LARGE SCALE GENOMIC DNA]</scope>
    <source>
        <strain evidence="4 5">F8825</strain>
    </source>
</reference>
<dbReference type="Gene3D" id="3.40.1190.20">
    <property type="match status" value="1"/>
</dbReference>
<dbReference type="InterPro" id="IPR002173">
    <property type="entry name" value="Carboh/pur_kinase_PfkB_CS"/>
</dbReference>
<proteinExistence type="predicted"/>
<dbReference type="AlphaFoldDB" id="A0A4V1RQB2"/>
<keyword evidence="5" id="KW-1185">Reference proteome</keyword>
<evidence type="ECO:0000256" key="1">
    <source>
        <dbReference type="ARBA" id="ARBA00022679"/>
    </source>
</evidence>
<dbReference type="GO" id="GO:0005829">
    <property type="term" value="C:cytosol"/>
    <property type="evidence" value="ECO:0007669"/>
    <property type="project" value="TreeGrafter"/>
</dbReference>
<sequence>MSGSLLVVGGAHIDRRGRIAGTTVMGASNPGRWFEEPGGGGFNAARNLARLGHEVRLIAPRGGDAAGMAVSAEALRVGIDDCPVVFLDRATPSYTAVLEADGNLVIALADMELYDLFGPRRTRTLSFRAALGEARHVLCDANLPAETLAALATAAGARDLPVFAIAISPAKVVRLLPCLAGLAMLFMNAAEAEALCGSRPDDPAGWPALLREKGLKGGVVTCGAGAVVAFDETGTAVLSPPRLETVVDVTGAGDAFASGVISARIEGRALGEALRHGAALAAITVCSPHATAENLSRDLANSYMPLVPDVEILS</sequence>
<dbReference type="InterPro" id="IPR011611">
    <property type="entry name" value="PfkB_dom"/>
</dbReference>
<dbReference type="Proteomes" id="UP000291088">
    <property type="component" value="Unassembled WGS sequence"/>
</dbReference>
<dbReference type="InterPro" id="IPR029056">
    <property type="entry name" value="Ribokinase-like"/>
</dbReference>
<keyword evidence="1" id="KW-0808">Transferase</keyword>
<dbReference type="SUPFAM" id="SSF53613">
    <property type="entry name" value="Ribokinase-like"/>
    <property type="match status" value="1"/>
</dbReference>
<accession>A0A4V1RQB2</accession>
<organism evidence="4 5">
    <name type="scientific">Ciceribacter ferrooxidans</name>
    <dbReference type="NCBI Taxonomy" id="2509717"/>
    <lineage>
        <taxon>Bacteria</taxon>
        <taxon>Pseudomonadati</taxon>
        <taxon>Pseudomonadota</taxon>
        <taxon>Alphaproteobacteria</taxon>
        <taxon>Hyphomicrobiales</taxon>
        <taxon>Rhizobiaceae</taxon>
        <taxon>Ciceribacter</taxon>
    </lineage>
</organism>
<evidence type="ECO:0000313" key="5">
    <source>
        <dbReference type="Proteomes" id="UP000291088"/>
    </source>
</evidence>
<dbReference type="PANTHER" id="PTHR10584">
    <property type="entry name" value="SUGAR KINASE"/>
    <property type="match status" value="1"/>
</dbReference>
<dbReference type="GO" id="GO:0016301">
    <property type="term" value="F:kinase activity"/>
    <property type="evidence" value="ECO:0007669"/>
    <property type="project" value="UniProtKB-KW"/>
</dbReference>
<comment type="caution">
    <text evidence="4">The sequence shown here is derived from an EMBL/GenBank/DDBJ whole genome shotgun (WGS) entry which is preliminary data.</text>
</comment>
<dbReference type="PANTHER" id="PTHR10584:SF166">
    <property type="entry name" value="RIBOKINASE"/>
    <property type="match status" value="1"/>
</dbReference>
<dbReference type="OrthoDB" id="9806249at2"/>
<name>A0A4V1RQB2_9HYPH</name>
<evidence type="ECO:0000256" key="2">
    <source>
        <dbReference type="ARBA" id="ARBA00022777"/>
    </source>
</evidence>
<protein>
    <submittedName>
        <fullName evidence="4">Carbohydrate kinase</fullName>
    </submittedName>
</protein>
<dbReference type="CDD" id="cd01941">
    <property type="entry name" value="YeiC_kinase_like"/>
    <property type="match status" value="1"/>
</dbReference>
<dbReference type="PROSITE" id="PS00584">
    <property type="entry name" value="PFKB_KINASES_2"/>
    <property type="match status" value="1"/>
</dbReference>
<dbReference type="Pfam" id="PF00294">
    <property type="entry name" value="PfkB"/>
    <property type="match status" value="1"/>
</dbReference>
<evidence type="ECO:0000313" key="4">
    <source>
        <dbReference type="EMBL" id="RYC12247.1"/>
    </source>
</evidence>
<keyword evidence="2 4" id="KW-0418">Kinase</keyword>
<gene>
    <name evidence="4" type="ORF">EUU22_14465</name>
</gene>